<dbReference type="Proteomes" id="UP001156669">
    <property type="component" value="Unassembled WGS sequence"/>
</dbReference>
<keyword evidence="3" id="KW-1185">Reference proteome</keyword>
<reference evidence="3" key="1">
    <citation type="journal article" date="2019" name="Int. J. Syst. Evol. Microbiol.">
        <title>The Global Catalogue of Microorganisms (GCM) 10K type strain sequencing project: providing services to taxonomists for standard genome sequencing and annotation.</title>
        <authorList>
            <consortium name="The Broad Institute Genomics Platform"/>
            <consortium name="The Broad Institute Genome Sequencing Center for Infectious Disease"/>
            <person name="Wu L."/>
            <person name="Ma J."/>
        </authorList>
    </citation>
    <scope>NUCLEOTIDE SEQUENCE [LARGE SCALE GENOMIC DNA]</scope>
    <source>
        <strain evidence="3">NBRC 110633</strain>
    </source>
</reference>
<evidence type="ECO:0000313" key="3">
    <source>
        <dbReference type="Proteomes" id="UP001156669"/>
    </source>
</evidence>
<name>A0ABQ5Y1U2_9VIBR</name>
<accession>A0ABQ5Y1U2</accession>
<protein>
    <submittedName>
        <fullName evidence="2">Uncharacterized protein</fullName>
    </submittedName>
</protein>
<gene>
    <name evidence="2" type="ORF">GCM10007906_19460</name>
</gene>
<proteinExistence type="predicted"/>
<sequence>MSLKLHCSVNESLNNIDKKSTLSKNENSSDSERPSSIRAYENRRVNDYRLRVGAIAAATCESVASIGKENERY</sequence>
<feature type="region of interest" description="Disordered" evidence="1">
    <location>
        <begin position="18"/>
        <end position="38"/>
    </location>
</feature>
<organism evidence="2 3">
    <name type="scientific">Vibrio hyugaensis</name>
    <dbReference type="NCBI Taxonomy" id="1534743"/>
    <lineage>
        <taxon>Bacteria</taxon>
        <taxon>Pseudomonadati</taxon>
        <taxon>Pseudomonadota</taxon>
        <taxon>Gammaproteobacteria</taxon>
        <taxon>Vibrionales</taxon>
        <taxon>Vibrionaceae</taxon>
        <taxon>Vibrio</taxon>
    </lineage>
</organism>
<evidence type="ECO:0000313" key="2">
    <source>
        <dbReference type="EMBL" id="GLR04358.1"/>
    </source>
</evidence>
<dbReference type="EMBL" id="BSOE01000027">
    <property type="protein sequence ID" value="GLR04358.1"/>
    <property type="molecule type" value="Genomic_DNA"/>
</dbReference>
<comment type="caution">
    <text evidence="2">The sequence shown here is derived from an EMBL/GenBank/DDBJ whole genome shotgun (WGS) entry which is preliminary data.</text>
</comment>
<evidence type="ECO:0000256" key="1">
    <source>
        <dbReference type="SAM" id="MobiDB-lite"/>
    </source>
</evidence>